<dbReference type="Gene3D" id="1.10.260.40">
    <property type="entry name" value="lambda repressor-like DNA-binding domains"/>
    <property type="match status" value="1"/>
</dbReference>
<dbReference type="PANTHER" id="PTHR30146">
    <property type="entry name" value="LACI-RELATED TRANSCRIPTIONAL REPRESSOR"/>
    <property type="match status" value="1"/>
</dbReference>
<reference evidence="5 6" key="1">
    <citation type="journal article" date="2021" name="ISME Commun">
        <title>Automated analysis of genomic sequences facilitates high-throughput and comprehensive description of bacteria.</title>
        <authorList>
            <person name="Hitch T.C.A."/>
        </authorList>
    </citation>
    <scope>NUCLEOTIDE SEQUENCE [LARGE SCALE GENOMIC DNA]</scope>
    <source>
        <strain evidence="5 6">Sanger_29</strain>
    </source>
</reference>
<proteinExistence type="predicted"/>
<dbReference type="InterPro" id="IPR046335">
    <property type="entry name" value="LacI/GalR-like_sensor"/>
</dbReference>
<accession>A0ABT2SIZ0</accession>
<dbReference type="RefSeq" id="WP_256298633.1">
    <property type="nucleotide sequence ID" value="NZ_JAOQKE010000002.1"/>
</dbReference>
<evidence type="ECO:0000256" key="2">
    <source>
        <dbReference type="ARBA" id="ARBA00023125"/>
    </source>
</evidence>
<dbReference type="Pfam" id="PF00356">
    <property type="entry name" value="LacI"/>
    <property type="match status" value="1"/>
</dbReference>
<organism evidence="5 6">
    <name type="scientific">Muricoprocola aceti</name>
    <dbReference type="NCBI Taxonomy" id="2981772"/>
    <lineage>
        <taxon>Bacteria</taxon>
        <taxon>Bacillati</taxon>
        <taxon>Bacillota</taxon>
        <taxon>Clostridia</taxon>
        <taxon>Lachnospirales</taxon>
        <taxon>Lachnospiraceae</taxon>
        <taxon>Muricoprocola</taxon>
    </lineage>
</organism>
<evidence type="ECO:0000259" key="4">
    <source>
        <dbReference type="PROSITE" id="PS50932"/>
    </source>
</evidence>
<keyword evidence="6" id="KW-1185">Reference proteome</keyword>
<feature type="domain" description="HTH lacI-type" evidence="4">
    <location>
        <begin position="2"/>
        <end position="56"/>
    </location>
</feature>
<gene>
    <name evidence="5" type="ORF">OCV47_02625</name>
</gene>
<dbReference type="PROSITE" id="PS50932">
    <property type="entry name" value="HTH_LACI_2"/>
    <property type="match status" value="1"/>
</dbReference>
<dbReference type="PANTHER" id="PTHR30146:SF109">
    <property type="entry name" value="HTH-TYPE TRANSCRIPTIONAL REGULATOR GALS"/>
    <property type="match status" value="1"/>
</dbReference>
<dbReference type="SMART" id="SM00354">
    <property type="entry name" value="HTH_LACI"/>
    <property type="match status" value="1"/>
</dbReference>
<sequence>MPTIKEIAKISGVSVATVSNIINEKGKVSEETRIRVQKVIEEMNYTPNSVAKNLKTKNSRCIGVIAEDMTVFALPDIIDGITEYCEKEDYQILLVNLRLYKKFEDTYYQSDRYGAIVQREIYKLLSKQVEGIIYVAAHERLINVLPQQLPVPMVVAYSYTTQKGIPSVMVSDEQGARELVKYLISMGHRRIGVIAGKKDSMHTRSRLEGYQRALFEGNVLYDPDLVVYGDWERPSGYRNTDYLLEKNVTAIFCMNDFMAGGAYDRLDERKRKVGKDIAVVGYDNREMAGYEKPPLTTMGLPLHDIGYRASEIIIELMKQDEKAEAESSIAYVDCKAFIRDSVNRI</sequence>
<name>A0ABT2SIZ0_9FIRM</name>
<dbReference type="EMBL" id="JAOQKE010000002">
    <property type="protein sequence ID" value="MCU6724260.1"/>
    <property type="molecule type" value="Genomic_DNA"/>
</dbReference>
<dbReference type="Pfam" id="PF13377">
    <property type="entry name" value="Peripla_BP_3"/>
    <property type="match status" value="1"/>
</dbReference>
<dbReference type="GO" id="GO:0003677">
    <property type="term" value="F:DNA binding"/>
    <property type="evidence" value="ECO:0007669"/>
    <property type="project" value="UniProtKB-KW"/>
</dbReference>
<keyword evidence="1" id="KW-0805">Transcription regulation</keyword>
<keyword evidence="3" id="KW-0804">Transcription</keyword>
<dbReference type="SUPFAM" id="SSF47413">
    <property type="entry name" value="lambda repressor-like DNA-binding domains"/>
    <property type="match status" value="1"/>
</dbReference>
<dbReference type="SUPFAM" id="SSF53822">
    <property type="entry name" value="Periplasmic binding protein-like I"/>
    <property type="match status" value="1"/>
</dbReference>
<dbReference type="Gene3D" id="3.40.50.2300">
    <property type="match status" value="2"/>
</dbReference>
<dbReference type="CDD" id="cd06288">
    <property type="entry name" value="PBP1_sucrose_transcription_regulator"/>
    <property type="match status" value="1"/>
</dbReference>
<dbReference type="InterPro" id="IPR028082">
    <property type="entry name" value="Peripla_BP_I"/>
</dbReference>
<evidence type="ECO:0000313" key="6">
    <source>
        <dbReference type="Proteomes" id="UP001652338"/>
    </source>
</evidence>
<dbReference type="InterPro" id="IPR010982">
    <property type="entry name" value="Lambda_DNA-bd_dom_sf"/>
</dbReference>
<evidence type="ECO:0000256" key="1">
    <source>
        <dbReference type="ARBA" id="ARBA00023015"/>
    </source>
</evidence>
<dbReference type="PROSITE" id="PS00356">
    <property type="entry name" value="HTH_LACI_1"/>
    <property type="match status" value="1"/>
</dbReference>
<protein>
    <submittedName>
        <fullName evidence="5">LacI family DNA-binding transcriptional regulator</fullName>
    </submittedName>
</protein>
<dbReference type="Proteomes" id="UP001652338">
    <property type="component" value="Unassembled WGS sequence"/>
</dbReference>
<evidence type="ECO:0000256" key="3">
    <source>
        <dbReference type="ARBA" id="ARBA00023163"/>
    </source>
</evidence>
<evidence type="ECO:0000313" key="5">
    <source>
        <dbReference type="EMBL" id="MCU6724260.1"/>
    </source>
</evidence>
<dbReference type="CDD" id="cd01392">
    <property type="entry name" value="HTH_LacI"/>
    <property type="match status" value="1"/>
</dbReference>
<dbReference type="InterPro" id="IPR000843">
    <property type="entry name" value="HTH_LacI"/>
</dbReference>
<comment type="caution">
    <text evidence="5">The sequence shown here is derived from an EMBL/GenBank/DDBJ whole genome shotgun (WGS) entry which is preliminary data.</text>
</comment>
<keyword evidence="2 5" id="KW-0238">DNA-binding</keyword>